<dbReference type="Pfam" id="PF22725">
    <property type="entry name" value="GFO_IDH_MocA_C3"/>
    <property type="match status" value="1"/>
</dbReference>
<name>A0A5Q2F7K6_9ACTN</name>
<comment type="similarity">
    <text evidence="1 4">Belongs to the Gfo/Idh/MocA family.</text>
</comment>
<dbReference type="KEGG" id="rain:Rai3103_04070"/>
<dbReference type="Pfam" id="PF01408">
    <property type="entry name" value="GFO_IDH_MocA"/>
    <property type="match status" value="1"/>
</dbReference>
<gene>
    <name evidence="4" type="primary">iolG</name>
    <name evidence="7" type="ORF">Rai3103_04070</name>
</gene>
<feature type="domain" description="Gfo/Idh/MocA-like oxidoreductase N-terminal" evidence="5">
    <location>
        <begin position="3"/>
        <end position="123"/>
    </location>
</feature>
<dbReference type="SUPFAM" id="SSF51735">
    <property type="entry name" value="NAD(P)-binding Rossmann-fold domains"/>
    <property type="match status" value="1"/>
</dbReference>
<dbReference type="Gene3D" id="3.30.360.10">
    <property type="entry name" value="Dihydrodipicolinate Reductase, domain 2"/>
    <property type="match status" value="1"/>
</dbReference>
<sequence length="335" mass="36516">MTVRIGLIGAGGMGRAHVERIEQELAGGRIVAVADLNLDGAKAVAEPLGATAYATGAELIADPQVDAVLIATFGKVHAPDVLAAVEAGKYVLCEKPLTTTPEDALRIMEAEEKVGKKLVTVGFMRRFDPGYNEMRATLQGGDLGYATLLHCRHRNPTVPEGYTTRNMIDDTAIHEIDICRYLLGEEIVKVRVDTPRATSHRFEHLQDPLVLVATTESGVLIDDEVNVNIHFGYSIECELVMEQGTVRLGDQNHTITRDAAGERHAVCGSHIDRFHDAFNQEVQQWIRAVERDEHTGSTSWDGYAATCVVDAALASLEDGGREVEVAMIEKPAFYA</sequence>
<accession>A0A5Q2F7K6</accession>
<dbReference type="GO" id="GO:0000166">
    <property type="term" value="F:nucleotide binding"/>
    <property type="evidence" value="ECO:0007669"/>
    <property type="project" value="InterPro"/>
</dbReference>
<evidence type="ECO:0000256" key="3">
    <source>
        <dbReference type="ARBA" id="ARBA00023027"/>
    </source>
</evidence>
<protein>
    <recommendedName>
        <fullName evidence="4">Inositol 2-dehydrogenase</fullName>
        <ecNumber evidence="4">1.1.1.18</ecNumber>
    </recommendedName>
    <alternativeName>
        <fullName evidence="4">Myo-inositol 2-dehydrogenase</fullName>
        <shortName evidence="4">MI 2-dehydrogenase</shortName>
    </alternativeName>
</protein>
<dbReference type="InterPro" id="IPR000683">
    <property type="entry name" value="Gfo/Idh/MocA-like_OxRdtase_N"/>
</dbReference>
<proteinExistence type="inferred from homology"/>
<dbReference type="Gene3D" id="3.40.50.720">
    <property type="entry name" value="NAD(P)-binding Rossmann-like Domain"/>
    <property type="match status" value="1"/>
</dbReference>
<reference evidence="7 8" key="1">
    <citation type="submission" date="2019-10" db="EMBL/GenBank/DDBJ databases">
        <title>Genomic analysis of Raineyella sp. CBA3103.</title>
        <authorList>
            <person name="Roh S.W."/>
        </authorList>
    </citation>
    <scope>NUCLEOTIDE SEQUENCE [LARGE SCALE GENOMIC DNA]</scope>
    <source>
        <strain evidence="7 8">CBA3103</strain>
    </source>
</reference>
<comment type="catalytic activity">
    <reaction evidence="4">
        <text>myo-inositol + NAD(+) = scyllo-inosose + NADH + H(+)</text>
        <dbReference type="Rhea" id="RHEA:16949"/>
        <dbReference type="ChEBI" id="CHEBI:15378"/>
        <dbReference type="ChEBI" id="CHEBI:17268"/>
        <dbReference type="ChEBI" id="CHEBI:17811"/>
        <dbReference type="ChEBI" id="CHEBI:57540"/>
        <dbReference type="ChEBI" id="CHEBI:57945"/>
        <dbReference type="EC" id="1.1.1.18"/>
    </reaction>
</comment>
<evidence type="ECO:0000313" key="7">
    <source>
        <dbReference type="EMBL" id="QGF22980.1"/>
    </source>
</evidence>
<feature type="domain" description="GFO/IDH/MocA-like oxidoreductase" evidence="6">
    <location>
        <begin position="131"/>
        <end position="247"/>
    </location>
</feature>
<dbReference type="InterPro" id="IPR055170">
    <property type="entry name" value="GFO_IDH_MocA-like_dom"/>
</dbReference>
<dbReference type="EMBL" id="CP045725">
    <property type="protein sequence ID" value="QGF22980.1"/>
    <property type="molecule type" value="Genomic_DNA"/>
</dbReference>
<comment type="subunit">
    <text evidence="4">Homotetramer.</text>
</comment>
<dbReference type="RefSeq" id="WP_153571507.1">
    <property type="nucleotide sequence ID" value="NZ_CP045725.1"/>
</dbReference>
<dbReference type="GO" id="GO:0050112">
    <property type="term" value="F:inositol 2-dehydrogenase (NAD+) activity"/>
    <property type="evidence" value="ECO:0007669"/>
    <property type="project" value="UniProtKB-UniRule"/>
</dbReference>
<evidence type="ECO:0000313" key="8">
    <source>
        <dbReference type="Proteomes" id="UP000386847"/>
    </source>
</evidence>
<dbReference type="PANTHER" id="PTHR42840">
    <property type="entry name" value="NAD(P)-BINDING ROSSMANN-FOLD SUPERFAMILY PROTEIN-RELATED"/>
    <property type="match status" value="1"/>
</dbReference>
<dbReference type="HAMAP" id="MF_01671">
    <property type="entry name" value="IolG"/>
    <property type="match status" value="1"/>
</dbReference>
<evidence type="ECO:0000256" key="2">
    <source>
        <dbReference type="ARBA" id="ARBA00023002"/>
    </source>
</evidence>
<evidence type="ECO:0000259" key="6">
    <source>
        <dbReference type="Pfam" id="PF22725"/>
    </source>
</evidence>
<dbReference type="InterPro" id="IPR036291">
    <property type="entry name" value="NAD(P)-bd_dom_sf"/>
</dbReference>
<comment type="function">
    <text evidence="4">Involved in the oxidation of myo-inositol (MI) to 2-keto-myo-inositol (2KMI or 2-inosose).</text>
</comment>
<dbReference type="EC" id="1.1.1.18" evidence="4"/>
<keyword evidence="2 4" id="KW-0560">Oxidoreductase</keyword>
<dbReference type="AlphaFoldDB" id="A0A5Q2F7K6"/>
<dbReference type="PANTHER" id="PTHR42840:SF3">
    <property type="entry name" value="BINDING ROSSMANN FOLD OXIDOREDUCTASE, PUTATIVE (AFU_ORTHOLOGUE AFUA_2G10240)-RELATED"/>
    <property type="match status" value="1"/>
</dbReference>
<keyword evidence="3 4" id="KW-0520">NAD</keyword>
<evidence type="ECO:0000256" key="4">
    <source>
        <dbReference type="HAMAP-Rule" id="MF_01671"/>
    </source>
</evidence>
<dbReference type="GO" id="GO:0019310">
    <property type="term" value="P:inositol catabolic process"/>
    <property type="evidence" value="ECO:0007669"/>
    <property type="project" value="UniProtKB-UniRule"/>
</dbReference>
<evidence type="ECO:0000256" key="1">
    <source>
        <dbReference type="ARBA" id="ARBA00010928"/>
    </source>
</evidence>
<dbReference type="InterPro" id="IPR023794">
    <property type="entry name" value="MI/DCI_dehydrogenase"/>
</dbReference>
<organism evidence="7 8">
    <name type="scientific">Raineyella fluvialis</name>
    <dbReference type="NCBI Taxonomy" id="2662261"/>
    <lineage>
        <taxon>Bacteria</taxon>
        <taxon>Bacillati</taxon>
        <taxon>Actinomycetota</taxon>
        <taxon>Actinomycetes</taxon>
        <taxon>Propionibacteriales</taxon>
        <taxon>Propionibacteriaceae</taxon>
        <taxon>Raineyella</taxon>
    </lineage>
</organism>
<keyword evidence="8" id="KW-1185">Reference proteome</keyword>
<evidence type="ECO:0000259" key="5">
    <source>
        <dbReference type="Pfam" id="PF01408"/>
    </source>
</evidence>
<dbReference type="SUPFAM" id="SSF55347">
    <property type="entry name" value="Glyceraldehyde-3-phosphate dehydrogenase-like, C-terminal domain"/>
    <property type="match status" value="1"/>
</dbReference>
<dbReference type="Proteomes" id="UP000386847">
    <property type="component" value="Chromosome"/>
</dbReference>